<evidence type="ECO:0000313" key="2">
    <source>
        <dbReference type="Proteomes" id="UP000707356"/>
    </source>
</evidence>
<dbReference type="Proteomes" id="UP000707356">
    <property type="component" value="Unassembled WGS sequence"/>
</dbReference>
<protein>
    <submittedName>
        <fullName evidence="1">Uncharacterized protein</fullName>
    </submittedName>
</protein>
<name>A0A951P9G3_9CYAN</name>
<proteinExistence type="predicted"/>
<dbReference type="EMBL" id="JAHHHV010000035">
    <property type="protein sequence ID" value="MBW4465229.1"/>
    <property type="molecule type" value="Genomic_DNA"/>
</dbReference>
<accession>A0A951P9G3</accession>
<comment type="caution">
    <text evidence="1">The sequence shown here is derived from an EMBL/GenBank/DDBJ whole genome shotgun (WGS) entry which is preliminary data.</text>
</comment>
<sequence length="111" mass="12651">MPWTSLGAVDLTRTWRLFPQQSFSSETFRLSQPLLGAVDGYFLLQPYYVLSGAVGSTRRVYASDEARILTIPQPPEFLERDLGVRSFGVKLSARARIFAGEAWRVELEEFY</sequence>
<organism evidence="1 2">
    <name type="scientific">Pegethrix bostrychoides GSE-TBD4-15B</name>
    <dbReference type="NCBI Taxonomy" id="2839662"/>
    <lineage>
        <taxon>Bacteria</taxon>
        <taxon>Bacillati</taxon>
        <taxon>Cyanobacteriota</taxon>
        <taxon>Cyanophyceae</taxon>
        <taxon>Oculatellales</taxon>
        <taxon>Oculatellaceae</taxon>
        <taxon>Pegethrix</taxon>
    </lineage>
</organism>
<reference evidence="1" key="1">
    <citation type="submission" date="2021-05" db="EMBL/GenBank/DDBJ databases">
        <authorList>
            <person name="Pietrasiak N."/>
            <person name="Ward R."/>
            <person name="Stajich J.E."/>
            <person name="Kurbessoian T."/>
        </authorList>
    </citation>
    <scope>NUCLEOTIDE SEQUENCE</scope>
    <source>
        <strain evidence="1">GSE-TBD4-15B</strain>
    </source>
</reference>
<gene>
    <name evidence="1" type="ORF">KME07_07285</name>
</gene>
<evidence type="ECO:0000313" key="1">
    <source>
        <dbReference type="EMBL" id="MBW4465229.1"/>
    </source>
</evidence>
<dbReference type="AlphaFoldDB" id="A0A951P9G3"/>
<reference evidence="1" key="2">
    <citation type="journal article" date="2022" name="Microbiol. Resour. Announc.">
        <title>Metagenome Sequencing to Explore Phylogenomics of Terrestrial Cyanobacteria.</title>
        <authorList>
            <person name="Ward R.D."/>
            <person name="Stajich J.E."/>
            <person name="Johansen J.R."/>
            <person name="Huntemann M."/>
            <person name="Clum A."/>
            <person name="Foster B."/>
            <person name="Foster B."/>
            <person name="Roux S."/>
            <person name="Palaniappan K."/>
            <person name="Varghese N."/>
            <person name="Mukherjee S."/>
            <person name="Reddy T.B.K."/>
            <person name="Daum C."/>
            <person name="Copeland A."/>
            <person name="Chen I.A."/>
            <person name="Ivanova N.N."/>
            <person name="Kyrpides N.C."/>
            <person name="Shapiro N."/>
            <person name="Eloe-Fadrosh E.A."/>
            <person name="Pietrasiak N."/>
        </authorList>
    </citation>
    <scope>NUCLEOTIDE SEQUENCE</scope>
    <source>
        <strain evidence="1">GSE-TBD4-15B</strain>
    </source>
</reference>